<proteinExistence type="predicted"/>
<keyword evidence="2" id="KW-1185">Reference proteome</keyword>
<dbReference type="RefSeq" id="WP_063025337.1">
    <property type="nucleotide sequence ID" value="NZ_JBIATK010000002.1"/>
</dbReference>
<reference evidence="1 2" key="1">
    <citation type="submission" date="2024-10" db="EMBL/GenBank/DDBJ databases">
        <title>The Natural Products Discovery Center: Release of the First 8490 Sequenced Strains for Exploring Actinobacteria Biosynthetic Diversity.</title>
        <authorList>
            <person name="Kalkreuter E."/>
            <person name="Kautsar S.A."/>
            <person name="Yang D."/>
            <person name="Bader C.D."/>
            <person name="Teijaro C.N."/>
            <person name="Fluegel L."/>
            <person name="Davis C.M."/>
            <person name="Simpson J.R."/>
            <person name="Lauterbach L."/>
            <person name="Steele A.D."/>
            <person name="Gui C."/>
            <person name="Meng S."/>
            <person name="Li G."/>
            <person name="Viehrig K."/>
            <person name="Ye F."/>
            <person name="Su P."/>
            <person name="Kiefer A.F."/>
            <person name="Nichols A."/>
            <person name="Cepeda A.J."/>
            <person name="Yan W."/>
            <person name="Fan B."/>
            <person name="Jiang Y."/>
            <person name="Adhikari A."/>
            <person name="Zheng C.-J."/>
            <person name="Schuster L."/>
            <person name="Cowan T.M."/>
            <person name="Smanski M.J."/>
            <person name="Chevrette M.G."/>
            <person name="De Carvalho L.P.S."/>
            <person name="Shen B."/>
        </authorList>
    </citation>
    <scope>NUCLEOTIDE SEQUENCE [LARGE SCALE GENOMIC DNA]</scope>
    <source>
        <strain evidence="1 2">NPDC001867</strain>
    </source>
</reference>
<dbReference type="EMBL" id="JBIATK010000002">
    <property type="protein sequence ID" value="MFF4022286.1"/>
    <property type="molecule type" value="Genomic_DNA"/>
</dbReference>
<comment type="caution">
    <text evidence="1">The sequence shown here is derived from an EMBL/GenBank/DDBJ whole genome shotgun (WGS) entry which is preliminary data.</text>
</comment>
<evidence type="ECO:0008006" key="3">
    <source>
        <dbReference type="Google" id="ProtNLM"/>
    </source>
</evidence>
<name>A0ABW6T7Z1_9NOCA</name>
<evidence type="ECO:0000313" key="1">
    <source>
        <dbReference type="EMBL" id="MFF4022286.1"/>
    </source>
</evidence>
<evidence type="ECO:0000313" key="2">
    <source>
        <dbReference type="Proteomes" id="UP001602089"/>
    </source>
</evidence>
<sequence>MHLGLRRKLGLRSAVVVHRAHAGGVPRSAPNSTARRLAREIRASGVAVTLVVHEHIRLGRGIELGGSAELLQAADIGL</sequence>
<accession>A0ABW6T7Z1</accession>
<protein>
    <recommendedName>
        <fullName evidence="3">RadC-like JAB domain-containing protein</fullName>
    </recommendedName>
</protein>
<gene>
    <name evidence="1" type="ORF">ACFYY5_05525</name>
</gene>
<organism evidence="1 2">
    <name type="scientific">Nocardia elegans</name>
    <dbReference type="NCBI Taxonomy" id="300029"/>
    <lineage>
        <taxon>Bacteria</taxon>
        <taxon>Bacillati</taxon>
        <taxon>Actinomycetota</taxon>
        <taxon>Actinomycetes</taxon>
        <taxon>Mycobacteriales</taxon>
        <taxon>Nocardiaceae</taxon>
        <taxon>Nocardia</taxon>
    </lineage>
</organism>
<dbReference type="Proteomes" id="UP001602089">
    <property type="component" value="Unassembled WGS sequence"/>
</dbReference>